<evidence type="ECO:0000313" key="2">
    <source>
        <dbReference type="Proteomes" id="UP000273307"/>
    </source>
</evidence>
<keyword evidence="2" id="KW-1185">Reference proteome</keyword>
<organism evidence="1 2">
    <name type="scientific">Mycobacterium attenuatum</name>
    <dbReference type="NCBI Taxonomy" id="2341086"/>
    <lineage>
        <taxon>Bacteria</taxon>
        <taxon>Bacillati</taxon>
        <taxon>Actinomycetota</taxon>
        <taxon>Actinomycetes</taxon>
        <taxon>Mycobacteriales</taxon>
        <taxon>Mycobacteriaceae</taxon>
        <taxon>Mycobacterium</taxon>
    </lineage>
</organism>
<proteinExistence type="predicted"/>
<sequence length="128" mass="14075">MIGPDSGETDAAQPMVDWINGAPLAELAAELMAAFDPNVSGSAPALALSEFSDWMFRGFPRRSGLIVRARPVLEPMLEAVQLLEHSELVCVRWIINNEFRWSATRLGLATLAEGKAAVRQRIKDRTGR</sequence>
<reference evidence="1 2" key="1">
    <citation type="submission" date="2018-09" db="EMBL/GenBank/DDBJ databases">
        <authorList>
            <person name="Tagini F."/>
        </authorList>
    </citation>
    <scope>NUCLEOTIDE SEQUENCE [LARGE SCALE GENOMIC DNA]</scope>
    <source>
        <strain evidence="1 2">MK136</strain>
    </source>
</reference>
<dbReference type="EMBL" id="UPHP01000022">
    <property type="protein sequence ID" value="VBA35035.1"/>
    <property type="molecule type" value="Genomic_DNA"/>
</dbReference>
<protein>
    <submittedName>
        <fullName evidence="1">Uncharacterized protein</fullName>
    </submittedName>
</protein>
<dbReference type="RefSeq" id="WP_136623109.1">
    <property type="nucleotide sequence ID" value="NZ_UPHP01000022.1"/>
</dbReference>
<dbReference type="AlphaFoldDB" id="A0A498PT54"/>
<name>A0A498PT54_9MYCO</name>
<dbReference type="OrthoDB" id="4730030at2"/>
<accession>A0A498PT54</accession>
<evidence type="ECO:0000313" key="1">
    <source>
        <dbReference type="EMBL" id="VBA35035.1"/>
    </source>
</evidence>
<dbReference type="Proteomes" id="UP000273307">
    <property type="component" value="Unassembled WGS sequence"/>
</dbReference>
<gene>
    <name evidence="1" type="ORF">LAUMK136_00893</name>
</gene>